<protein>
    <submittedName>
        <fullName evidence="1">Uncharacterized protein</fullName>
    </submittedName>
</protein>
<dbReference type="Gene3D" id="1.25.40.10">
    <property type="entry name" value="Tetratricopeptide repeat domain"/>
    <property type="match status" value="1"/>
</dbReference>
<name>A0A1G6Q4Z2_9GAMM</name>
<gene>
    <name evidence="1" type="ORF">SAMN05216576_107227</name>
</gene>
<sequence>MSSTAGEAGLKVGARDERLNYEWHEKELFLFKINPSRKKAFYGLAVGMFVFGWLIFSKEPIRWGKAYEARVEIEELTPQMAQLAALGKPHAVLWMIRNDEATRDAFLNGDHAKLKAMAEAGDAESMYLWGVQYLVQKKPQEAREWIAKAAAEGFLPAVKYLRRGK</sequence>
<dbReference type="RefSeq" id="WP_050412951.1">
    <property type="nucleotide sequence ID" value="NZ_FMZQ01000007.1"/>
</dbReference>
<dbReference type="AlphaFoldDB" id="A0A1G6Q4Z2"/>
<dbReference type="Proteomes" id="UP000199467">
    <property type="component" value="Unassembled WGS sequence"/>
</dbReference>
<dbReference type="InterPro" id="IPR011990">
    <property type="entry name" value="TPR-like_helical_dom_sf"/>
</dbReference>
<proteinExistence type="predicted"/>
<dbReference type="SUPFAM" id="SSF81901">
    <property type="entry name" value="HCP-like"/>
    <property type="match status" value="1"/>
</dbReference>
<dbReference type="EMBL" id="FMZQ01000007">
    <property type="protein sequence ID" value="SDC86695.1"/>
    <property type="molecule type" value="Genomic_DNA"/>
</dbReference>
<evidence type="ECO:0000313" key="2">
    <source>
        <dbReference type="Proteomes" id="UP000199467"/>
    </source>
</evidence>
<reference evidence="2" key="1">
    <citation type="submission" date="2016-10" db="EMBL/GenBank/DDBJ databases">
        <authorList>
            <person name="Varghese N."/>
            <person name="Submissions S."/>
        </authorList>
    </citation>
    <scope>NUCLEOTIDE SEQUENCE [LARGE SCALE GENOMIC DNA]</scope>
    <source>
        <strain evidence="2">DSM 26382</strain>
    </source>
</reference>
<keyword evidence="2" id="KW-1185">Reference proteome</keyword>
<accession>A0A1G6Q4Z2</accession>
<evidence type="ECO:0000313" key="1">
    <source>
        <dbReference type="EMBL" id="SDC86695.1"/>
    </source>
</evidence>
<organism evidence="1 2">
    <name type="scientific">Ectopseudomonas chengduensis</name>
    <dbReference type="NCBI Taxonomy" id="489632"/>
    <lineage>
        <taxon>Bacteria</taxon>
        <taxon>Pseudomonadati</taxon>
        <taxon>Pseudomonadota</taxon>
        <taxon>Gammaproteobacteria</taxon>
        <taxon>Pseudomonadales</taxon>
        <taxon>Pseudomonadaceae</taxon>
        <taxon>Ectopseudomonas</taxon>
    </lineage>
</organism>